<dbReference type="Pfam" id="PF19473">
    <property type="entry name" value="DUF6010"/>
    <property type="match status" value="1"/>
</dbReference>
<keyword evidence="1" id="KW-0812">Transmembrane</keyword>
<gene>
    <name evidence="2" type="ORF">M0L20_25955</name>
</gene>
<comment type="caution">
    <text evidence="2">The sequence shown here is derived from an EMBL/GenBank/DDBJ whole genome shotgun (WGS) entry which is preliminary data.</text>
</comment>
<accession>A0ABT0HT33</accession>
<keyword evidence="1" id="KW-1133">Transmembrane helix</keyword>
<dbReference type="RefSeq" id="WP_248480081.1">
    <property type="nucleotide sequence ID" value="NZ_JALPRF010000007.1"/>
</dbReference>
<name>A0ABT0HT33_9BACT</name>
<evidence type="ECO:0000313" key="3">
    <source>
        <dbReference type="Proteomes" id="UP001202180"/>
    </source>
</evidence>
<evidence type="ECO:0000313" key="2">
    <source>
        <dbReference type="EMBL" id="MCK8495336.1"/>
    </source>
</evidence>
<dbReference type="Proteomes" id="UP001202180">
    <property type="component" value="Unassembled WGS sequence"/>
</dbReference>
<dbReference type="InterPro" id="IPR046052">
    <property type="entry name" value="DUF6010"/>
</dbReference>
<feature type="transmembrane region" description="Helical" evidence="1">
    <location>
        <begin position="39"/>
        <end position="59"/>
    </location>
</feature>
<feature type="transmembrane region" description="Helical" evidence="1">
    <location>
        <begin position="6"/>
        <end position="27"/>
    </location>
</feature>
<proteinExistence type="predicted"/>
<dbReference type="EMBL" id="JALPRF010000007">
    <property type="protein sequence ID" value="MCK8495336.1"/>
    <property type="molecule type" value="Genomic_DNA"/>
</dbReference>
<organism evidence="2 3">
    <name type="scientific">Spirosoma liriopis</name>
    <dbReference type="NCBI Taxonomy" id="2937440"/>
    <lineage>
        <taxon>Bacteria</taxon>
        <taxon>Pseudomonadati</taxon>
        <taxon>Bacteroidota</taxon>
        <taxon>Cytophagia</taxon>
        <taxon>Cytophagales</taxon>
        <taxon>Cytophagaceae</taxon>
        <taxon>Spirosoma</taxon>
    </lineage>
</organism>
<evidence type="ECO:0000256" key="1">
    <source>
        <dbReference type="SAM" id="Phobius"/>
    </source>
</evidence>
<keyword evidence="1" id="KW-0472">Membrane</keyword>
<reference evidence="2 3" key="1">
    <citation type="submission" date="2022-04" db="EMBL/GenBank/DDBJ databases">
        <title>Spirosoma sp. strain RP8 genome sequencing and assembly.</title>
        <authorList>
            <person name="Jung Y."/>
        </authorList>
    </citation>
    <scope>NUCLEOTIDE SEQUENCE [LARGE SCALE GENOMIC DNA]</scope>
    <source>
        <strain evidence="2 3">RP8</strain>
    </source>
</reference>
<sequence length="157" mass="16606">MDTHHVPDFTLMAALAAVGIALVYISLSSLLREPNRQRLSAIIVAGAGAAYLSSGLGLWEFGFCSLMTFVAYKGLSNYAYLGIGWLLHTSWDVVHHLYANPIVPFEPSSSAGCAVCDTILALWFFAGAPTVLNGLLAGRTSQGKATAGLGKSEQVET</sequence>
<keyword evidence="3" id="KW-1185">Reference proteome</keyword>
<protein>
    <submittedName>
        <fullName evidence="2">DUF6010 family protein</fullName>
    </submittedName>
</protein>